<gene>
    <name evidence="2" type="ORF">MELLADRAFT_113472</name>
</gene>
<evidence type="ECO:0000313" key="2">
    <source>
        <dbReference type="EMBL" id="EGF98535.1"/>
    </source>
</evidence>
<dbReference type="KEGG" id="mlr:MELLADRAFT_113472"/>
<evidence type="ECO:0000313" key="3">
    <source>
        <dbReference type="Proteomes" id="UP000001072"/>
    </source>
</evidence>
<sequence>MTYGEWTENISLFKQYLIMHNQHGVAGRISYHIKNIKQVKRATECWMTALQYDILCRRHIFVEREEKEPIKDIGTFMKKYEDKAKNKSLNFGKANRGETNPYAKGGKSEFKHPETGQRM</sequence>
<dbReference type="EMBL" id="GL883174">
    <property type="protein sequence ID" value="EGF98535.1"/>
    <property type="molecule type" value="Genomic_DNA"/>
</dbReference>
<keyword evidence="3" id="KW-1185">Reference proteome</keyword>
<organism evidence="3">
    <name type="scientific">Melampsora larici-populina (strain 98AG31 / pathotype 3-4-7)</name>
    <name type="common">Poplar leaf rust fungus</name>
    <dbReference type="NCBI Taxonomy" id="747676"/>
    <lineage>
        <taxon>Eukaryota</taxon>
        <taxon>Fungi</taxon>
        <taxon>Dikarya</taxon>
        <taxon>Basidiomycota</taxon>
        <taxon>Pucciniomycotina</taxon>
        <taxon>Pucciniomycetes</taxon>
        <taxon>Pucciniales</taxon>
        <taxon>Melampsoraceae</taxon>
        <taxon>Melampsora</taxon>
    </lineage>
</organism>
<evidence type="ECO:0000256" key="1">
    <source>
        <dbReference type="SAM" id="MobiDB-lite"/>
    </source>
</evidence>
<feature type="compositionally biased region" description="Basic and acidic residues" evidence="1">
    <location>
        <begin position="106"/>
        <end position="119"/>
    </location>
</feature>
<dbReference type="InParanoid" id="F4S9Z1"/>
<accession>F4S9Z1</accession>
<feature type="region of interest" description="Disordered" evidence="1">
    <location>
        <begin position="90"/>
        <end position="119"/>
    </location>
</feature>
<dbReference type="GeneID" id="18924994"/>
<dbReference type="VEuPathDB" id="FungiDB:MELLADRAFT_113472"/>
<reference evidence="3" key="1">
    <citation type="journal article" date="2011" name="Proc. Natl. Acad. Sci. U.S.A.">
        <title>Obligate biotrophy features unraveled by the genomic analysis of rust fungi.</title>
        <authorList>
            <person name="Duplessis S."/>
            <person name="Cuomo C.A."/>
            <person name="Lin Y.-C."/>
            <person name="Aerts A."/>
            <person name="Tisserant E."/>
            <person name="Veneault-Fourrey C."/>
            <person name="Joly D.L."/>
            <person name="Hacquard S."/>
            <person name="Amselem J."/>
            <person name="Cantarel B.L."/>
            <person name="Chiu R."/>
            <person name="Coutinho P.M."/>
            <person name="Feau N."/>
            <person name="Field M."/>
            <person name="Frey P."/>
            <person name="Gelhaye E."/>
            <person name="Goldberg J."/>
            <person name="Grabherr M.G."/>
            <person name="Kodira C.D."/>
            <person name="Kohler A."/>
            <person name="Kuees U."/>
            <person name="Lindquist E.A."/>
            <person name="Lucas S.M."/>
            <person name="Mago R."/>
            <person name="Mauceli E."/>
            <person name="Morin E."/>
            <person name="Murat C."/>
            <person name="Pangilinan J.L."/>
            <person name="Park R."/>
            <person name="Pearson M."/>
            <person name="Quesneville H."/>
            <person name="Rouhier N."/>
            <person name="Sakthikumar S."/>
            <person name="Salamov A.A."/>
            <person name="Schmutz J."/>
            <person name="Selles B."/>
            <person name="Shapiro H."/>
            <person name="Tanguay P."/>
            <person name="Tuskan G.A."/>
            <person name="Henrissat B."/>
            <person name="Van de Peer Y."/>
            <person name="Rouze P."/>
            <person name="Ellis J.G."/>
            <person name="Dodds P.N."/>
            <person name="Schein J.E."/>
            <person name="Zhong S."/>
            <person name="Hamelin R.C."/>
            <person name="Grigoriev I.V."/>
            <person name="Szabo L.J."/>
            <person name="Martin F."/>
        </authorList>
    </citation>
    <scope>NUCLEOTIDE SEQUENCE [LARGE SCALE GENOMIC DNA]</scope>
    <source>
        <strain evidence="3">98AG31 / pathotype 3-4-7</strain>
    </source>
</reference>
<proteinExistence type="predicted"/>
<dbReference type="AlphaFoldDB" id="F4S9Z1"/>
<name>F4S9Z1_MELLP</name>
<dbReference type="Proteomes" id="UP000001072">
    <property type="component" value="Unassembled WGS sequence"/>
</dbReference>
<dbReference type="RefSeq" id="XP_007418198.1">
    <property type="nucleotide sequence ID" value="XM_007418136.1"/>
</dbReference>
<dbReference type="HOGENOM" id="CLU_2062016_0_0_1"/>
<protein>
    <submittedName>
        <fullName evidence="2">Uncharacterized protein</fullName>
    </submittedName>
</protein>